<accession>D1AQ34</accession>
<evidence type="ECO:0000313" key="2">
    <source>
        <dbReference type="EMBL" id="ACZ07612.1"/>
    </source>
</evidence>
<dbReference type="GO" id="GO:0046394">
    <property type="term" value="P:carboxylic acid biosynthetic process"/>
    <property type="evidence" value="ECO:0007669"/>
    <property type="project" value="UniProtKB-ARBA"/>
</dbReference>
<dbReference type="Pfam" id="PF01063">
    <property type="entry name" value="Aminotran_4"/>
    <property type="match status" value="1"/>
</dbReference>
<dbReference type="eggNOG" id="COG0115">
    <property type="taxonomic scope" value="Bacteria"/>
</dbReference>
<reference evidence="2 3" key="2">
    <citation type="journal article" date="2010" name="Stand. Genomic Sci.">
        <title>Complete genome sequence of Sebaldella termitidis type strain (NCTC 11300).</title>
        <authorList>
            <person name="Harmon-Smith M."/>
            <person name="Celia L."/>
            <person name="Chertkov O."/>
            <person name="Lapidus A."/>
            <person name="Copeland A."/>
            <person name="Glavina Del Rio T."/>
            <person name="Nolan M."/>
            <person name="Lucas S."/>
            <person name="Tice H."/>
            <person name="Cheng J.F."/>
            <person name="Han C."/>
            <person name="Detter J.C."/>
            <person name="Bruce D."/>
            <person name="Goodwin L."/>
            <person name="Pitluck S."/>
            <person name="Pati A."/>
            <person name="Liolios K."/>
            <person name="Ivanova N."/>
            <person name="Mavromatis K."/>
            <person name="Mikhailova N."/>
            <person name="Chen A."/>
            <person name="Palaniappan K."/>
            <person name="Land M."/>
            <person name="Hauser L."/>
            <person name="Chang Y.J."/>
            <person name="Jeffries C.D."/>
            <person name="Brettin T."/>
            <person name="Goker M."/>
            <person name="Beck B."/>
            <person name="Bristow J."/>
            <person name="Eisen J.A."/>
            <person name="Markowitz V."/>
            <person name="Hugenholtz P."/>
            <person name="Kyrpides N.C."/>
            <person name="Klenk H.P."/>
            <person name="Chen F."/>
        </authorList>
    </citation>
    <scope>NUCLEOTIDE SEQUENCE [LARGE SCALE GENOMIC DNA]</scope>
    <source>
        <strain evidence="3">ATCC 33386 / NCTC 11300</strain>
    </source>
</reference>
<dbReference type="EC" id="2.6.1.42" evidence="2"/>
<evidence type="ECO:0000313" key="3">
    <source>
        <dbReference type="Proteomes" id="UP000000845"/>
    </source>
</evidence>
<dbReference type="HOGENOM" id="CLU_020844_3_1_0"/>
<organism evidence="2 3">
    <name type="scientific">Sebaldella termitidis (strain ATCC 33386 / NCTC 11300)</name>
    <dbReference type="NCBI Taxonomy" id="526218"/>
    <lineage>
        <taxon>Bacteria</taxon>
        <taxon>Fusobacteriati</taxon>
        <taxon>Fusobacteriota</taxon>
        <taxon>Fusobacteriia</taxon>
        <taxon>Fusobacteriales</taxon>
        <taxon>Leptotrichiaceae</taxon>
        <taxon>Sebaldella</taxon>
    </lineage>
</organism>
<dbReference type="InterPro" id="IPR043132">
    <property type="entry name" value="BCAT-like_C"/>
</dbReference>
<proteinExistence type="inferred from homology"/>
<dbReference type="RefSeq" id="WP_012860208.1">
    <property type="nucleotide sequence ID" value="NC_013517.1"/>
</dbReference>
<keyword evidence="2" id="KW-0808">Transferase</keyword>
<dbReference type="PANTHER" id="PTHR42743">
    <property type="entry name" value="AMINO-ACID AMINOTRANSFERASE"/>
    <property type="match status" value="1"/>
</dbReference>
<dbReference type="PANTHER" id="PTHR42743:SF4">
    <property type="entry name" value="BRANCHED-CHAIN-AMINO-ACID AMINOTRANSFERASE-RELATED"/>
    <property type="match status" value="1"/>
</dbReference>
<reference evidence="3" key="1">
    <citation type="submission" date="2009-09" db="EMBL/GenBank/DDBJ databases">
        <title>The complete chromosome of Sebaldella termitidis ATCC 33386.</title>
        <authorList>
            <consortium name="US DOE Joint Genome Institute (JGI-PGF)"/>
            <person name="Lucas S."/>
            <person name="Copeland A."/>
            <person name="Lapidus A."/>
            <person name="Glavina del Rio T."/>
            <person name="Dalin E."/>
            <person name="Tice H."/>
            <person name="Bruce D."/>
            <person name="Goodwin L."/>
            <person name="Pitluck S."/>
            <person name="Kyrpides N."/>
            <person name="Mavromatis K."/>
            <person name="Ivanova N."/>
            <person name="Mikhailova N."/>
            <person name="Sims D."/>
            <person name="Meincke L."/>
            <person name="Brettin T."/>
            <person name="Detter J.C."/>
            <person name="Han C."/>
            <person name="Larimer F."/>
            <person name="Land M."/>
            <person name="Hauser L."/>
            <person name="Markowitz V."/>
            <person name="Cheng J.F."/>
            <person name="Hugenholtz P."/>
            <person name="Woyke T."/>
            <person name="Wu D."/>
            <person name="Eisen J.A."/>
        </authorList>
    </citation>
    <scope>NUCLEOTIDE SEQUENCE [LARGE SCALE GENOMIC DNA]</scope>
    <source>
        <strain evidence="3">ATCC 33386 / NCTC 11300</strain>
    </source>
</reference>
<dbReference type="GO" id="GO:0004084">
    <property type="term" value="F:branched-chain-amino-acid transaminase activity"/>
    <property type="evidence" value="ECO:0007669"/>
    <property type="project" value="UniProtKB-EC"/>
</dbReference>
<dbReference type="AlphaFoldDB" id="D1AQ34"/>
<dbReference type="InterPro" id="IPR001544">
    <property type="entry name" value="Aminotrans_IV"/>
</dbReference>
<dbReference type="InterPro" id="IPR036038">
    <property type="entry name" value="Aminotransferase-like"/>
</dbReference>
<evidence type="ECO:0000256" key="1">
    <source>
        <dbReference type="ARBA" id="ARBA00009320"/>
    </source>
</evidence>
<protein>
    <submittedName>
        <fullName evidence="2">Branched-chain-amino-acid transaminase</fullName>
        <ecNumber evidence="2">2.6.1.42</ecNumber>
    </submittedName>
</protein>
<dbReference type="Gene3D" id="3.20.10.10">
    <property type="entry name" value="D-amino Acid Aminotransferase, subunit A, domain 2"/>
    <property type="match status" value="1"/>
</dbReference>
<sequence>MAETADFMEYAYFRKNIVEFEKAQVSIAANSLQYGTLAFGGIRGYFRNGKTTIFRLKEHHERLMNASKMLGFEYYIEYEEFRNIMGELIKKNNVSGDFYIRPFIFCDTPRIAPKKPGLEFDLAVYFLRMDDYVKFDGGVRFMSSTYRKYNDASIPTKAKAGGAYINSFLATSDAVRNGYDEALMMDDQGNVVEAAVANVLVVYRGRLLIPDTGAAALEGITIRTVVELLEHAGHTVERERIDRSMIFSADELLVTGTAMKVVYAESLDGKPIGTPNYSEKPKAGKFCKFLQEEFEKVINGDHEKSKDWLEVF</sequence>
<keyword evidence="2" id="KW-0032">Aminotransferase</keyword>
<comment type="similarity">
    <text evidence="1">Belongs to the class-IV pyridoxal-phosphate-dependent aminotransferase family.</text>
</comment>
<name>D1AQ34_SEBTE</name>
<gene>
    <name evidence="2" type="ordered locus">Sterm_0740</name>
</gene>
<keyword evidence="3" id="KW-1185">Reference proteome</keyword>
<dbReference type="Gene3D" id="3.30.470.10">
    <property type="match status" value="1"/>
</dbReference>
<dbReference type="Proteomes" id="UP000000845">
    <property type="component" value="Chromosome"/>
</dbReference>
<dbReference type="EMBL" id="CP001739">
    <property type="protein sequence ID" value="ACZ07612.1"/>
    <property type="molecule type" value="Genomic_DNA"/>
</dbReference>
<dbReference type="KEGG" id="str:Sterm_0740"/>
<dbReference type="STRING" id="526218.Sterm_0740"/>
<dbReference type="InterPro" id="IPR050571">
    <property type="entry name" value="Class-IV_PLP-Dep_Aminotrnsfr"/>
</dbReference>
<dbReference type="InterPro" id="IPR043131">
    <property type="entry name" value="BCAT-like_N"/>
</dbReference>
<dbReference type="SUPFAM" id="SSF56752">
    <property type="entry name" value="D-aminoacid aminotransferase-like PLP-dependent enzymes"/>
    <property type="match status" value="1"/>
</dbReference>